<sequence>MYAWYMHRVLPALACWLRNRVAGRSSVANGDRMAAPSAQYALCGDGSPCRCGAVARAPARPVQPRQQLARNLQPAPAAHSVEVEMALRRPGTG</sequence>
<dbReference type="AlphaFoldDB" id="A0A3E1KQS4"/>
<dbReference type="EMBL" id="QUZM01000004">
    <property type="protein sequence ID" value="RFF41838.1"/>
    <property type="molecule type" value="Genomic_DNA"/>
</dbReference>
<comment type="caution">
    <text evidence="1">The sequence shown here is derived from an EMBL/GenBank/DDBJ whole genome shotgun (WGS) entry which is preliminary data.</text>
</comment>
<dbReference type="OrthoDB" id="9979750at2"/>
<evidence type="ECO:0000313" key="2">
    <source>
        <dbReference type="Proteomes" id="UP000259570"/>
    </source>
</evidence>
<protein>
    <submittedName>
        <fullName evidence="1">Uncharacterized protein</fullName>
    </submittedName>
</protein>
<evidence type="ECO:0000313" key="1">
    <source>
        <dbReference type="EMBL" id="RFF41838.1"/>
    </source>
</evidence>
<accession>A0A3E1KQS4</accession>
<organism evidence="1 2">
    <name type="scientific">Xanthomonas nasturtii</name>
    <dbReference type="NCBI Taxonomy" id="1843581"/>
    <lineage>
        <taxon>Bacteria</taxon>
        <taxon>Pseudomonadati</taxon>
        <taxon>Pseudomonadota</taxon>
        <taxon>Gammaproteobacteria</taxon>
        <taxon>Lysobacterales</taxon>
        <taxon>Lysobacteraceae</taxon>
        <taxon>Xanthomonas</taxon>
    </lineage>
</organism>
<gene>
    <name evidence="1" type="ORF">DZD52_03035</name>
</gene>
<proteinExistence type="predicted"/>
<reference evidence="1 2" key="1">
    <citation type="submission" date="2018-08" db="EMBL/GenBank/DDBJ databases">
        <title>Genome sequencing of X. nasturtii WHRI 8984.</title>
        <authorList>
            <person name="Studholme D.J."/>
            <person name="Mchugh J."/>
            <person name="Vicente J."/>
        </authorList>
    </citation>
    <scope>NUCLEOTIDE SEQUENCE [LARGE SCALE GENOMIC DNA]</scope>
    <source>
        <strain evidence="1 2">WHRI 8984</strain>
    </source>
</reference>
<dbReference type="STRING" id="1843581.A7D16_01080"/>
<name>A0A3E1KQS4_9XANT</name>
<dbReference type="Proteomes" id="UP000259570">
    <property type="component" value="Unassembled WGS sequence"/>
</dbReference>